<dbReference type="PANTHER" id="PTHR33620:SF1">
    <property type="entry name" value="UREASE ACCESSORY PROTEIN F"/>
    <property type="match status" value="1"/>
</dbReference>
<name>A0A8H3R5Y6_9GLOM</name>
<dbReference type="PANTHER" id="PTHR33620">
    <property type="entry name" value="UREASE ACCESSORY PROTEIN F"/>
    <property type="match status" value="1"/>
</dbReference>
<keyword evidence="2" id="KW-0143">Chaperone</keyword>
<dbReference type="Gene3D" id="1.10.4190.10">
    <property type="entry name" value="Urease accessory protein UreF"/>
    <property type="match status" value="1"/>
</dbReference>
<evidence type="ECO:0000256" key="1">
    <source>
        <dbReference type="ARBA" id="ARBA00022988"/>
    </source>
</evidence>
<reference evidence="4" key="1">
    <citation type="submission" date="2019-10" db="EMBL/GenBank/DDBJ databases">
        <title>Conservation and host-specific expression of non-tandemly repeated heterogenous ribosome RNA gene in arbuscular mycorrhizal fungi.</title>
        <authorList>
            <person name="Maeda T."/>
            <person name="Kobayashi Y."/>
            <person name="Nakagawa T."/>
            <person name="Ezawa T."/>
            <person name="Yamaguchi K."/>
            <person name="Bino T."/>
            <person name="Nishimoto Y."/>
            <person name="Shigenobu S."/>
            <person name="Kawaguchi M."/>
        </authorList>
    </citation>
    <scope>NUCLEOTIDE SEQUENCE</scope>
    <source>
        <strain evidence="4">HR1</strain>
    </source>
</reference>
<comment type="similarity">
    <text evidence="3">Belongs to the UreF family.</text>
</comment>
<gene>
    <name evidence="4" type="ORF">RCL2_002758700</name>
</gene>
<accession>A0A8H3R5Y6</accession>
<protein>
    <submittedName>
        <fullName evidence="4">Urease accessory protein UreF</fullName>
    </submittedName>
</protein>
<dbReference type="OrthoDB" id="2550922at2759"/>
<evidence type="ECO:0000313" key="4">
    <source>
        <dbReference type="EMBL" id="GET01165.1"/>
    </source>
</evidence>
<dbReference type="InterPro" id="IPR002639">
    <property type="entry name" value="UreF"/>
</dbReference>
<comment type="caution">
    <text evidence="4">The sequence shown here is derived from an EMBL/GenBank/DDBJ whole genome shotgun (WGS) entry which is preliminary data.</text>
</comment>
<dbReference type="GO" id="GO:0016151">
    <property type="term" value="F:nickel cation binding"/>
    <property type="evidence" value="ECO:0007669"/>
    <property type="project" value="InterPro"/>
</dbReference>
<sequence>MGINSSSAVGIYEYSINDRMNNSIPLKNINKEDWLLWQFADSALPTGGFVASSGLEVAVQSGYVKDNDSLLLFLSSSIENYAYSALPFVTDSWQIISPTSNNGDDDEALIFENIIKLDCLYESCTSNVITKRASKAQGVAMLTLFSKSFSEEFSNDNEGKRNIGDRIIDKFKFEIRKENAFGHLPVTFGLVSKCLGISLERAQHLFLFFFSRAALSAAVRLNVVGPYYAQRILTECHSYVETSLEKTCNIKANDAVQTSPILDILQVCSVIYQIAEEIEKRFCFDFTLHRIMKKPKIKVL</sequence>
<evidence type="ECO:0000256" key="2">
    <source>
        <dbReference type="ARBA" id="ARBA00023186"/>
    </source>
</evidence>
<keyword evidence="1" id="KW-0996">Nickel insertion</keyword>
<dbReference type="Pfam" id="PF01730">
    <property type="entry name" value="UreF"/>
    <property type="match status" value="1"/>
</dbReference>
<dbReference type="EMBL" id="BLAL01000297">
    <property type="protein sequence ID" value="GET01165.1"/>
    <property type="molecule type" value="Genomic_DNA"/>
</dbReference>
<evidence type="ECO:0000313" key="5">
    <source>
        <dbReference type="Proteomes" id="UP000615446"/>
    </source>
</evidence>
<evidence type="ECO:0000256" key="3">
    <source>
        <dbReference type="ARBA" id="ARBA00046339"/>
    </source>
</evidence>
<proteinExistence type="inferred from homology"/>
<dbReference type="InterPro" id="IPR038277">
    <property type="entry name" value="UreF_sf"/>
</dbReference>
<dbReference type="Proteomes" id="UP000615446">
    <property type="component" value="Unassembled WGS sequence"/>
</dbReference>
<dbReference type="AlphaFoldDB" id="A0A8H3R5Y6"/>
<organism evidence="4 5">
    <name type="scientific">Rhizophagus clarus</name>
    <dbReference type="NCBI Taxonomy" id="94130"/>
    <lineage>
        <taxon>Eukaryota</taxon>
        <taxon>Fungi</taxon>
        <taxon>Fungi incertae sedis</taxon>
        <taxon>Mucoromycota</taxon>
        <taxon>Glomeromycotina</taxon>
        <taxon>Glomeromycetes</taxon>
        <taxon>Glomerales</taxon>
        <taxon>Glomeraceae</taxon>
        <taxon>Rhizophagus</taxon>
    </lineage>
</organism>